<dbReference type="Proteomes" id="UP001465976">
    <property type="component" value="Unassembled WGS sequence"/>
</dbReference>
<organism evidence="1 2">
    <name type="scientific">Marasmius crinis-equi</name>
    <dbReference type="NCBI Taxonomy" id="585013"/>
    <lineage>
        <taxon>Eukaryota</taxon>
        <taxon>Fungi</taxon>
        <taxon>Dikarya</taxon>
        <taxon>Basidiomycota</taxon>
        <taxon>Agaricomycotina</taxon>
        <taxon>Agaricomycetes</taxon>
        <taxon>Agaricomycetidae</taxon>
        <taxon>Agaricales</taxon>
        <taxon>Marasmiineae</taxon>
        <taxon>Marasmiaceae</taxon>
        <taxon>Marasmius</taxon>
    </lineage>
</organism>
<evidence type="ECO:0008006" key="3">
    <source>
        <dbReference type="Google" id="ProtNLM"/>
    </source>
</evidence>
<evidence type="ECO:0000313" key="2">
    <source>
        <dbReference type="Proteomes" id="UP001465976"/>
    </source>
</evidence>
<reference evidence="1 2" key="1">
    <citation type="submission" date="2024-02" db="EMBL/GenBank/DDBJ databases">
        <title>A draft genome for the cacao thread blight pathogen Marasmius crinis-equi.</title>
        <authorList>
            <person name="Cohen S.P."/>
            <person name="Baruah I.K."/>
            <person name="Amoako-Attah I."/>
            <person name="Bukari Y."/>
            <person name="Meinhardt L.W."/>
            <person name="Bailey B.A."/>
        </authorList>
    </citation>
    <scope>NUCLEOTIDE SEQUENCE [LARGE SCALE GENOMIC DNA]</scope>
    <source>
        <strain evidence="1 2">GH-76</strain>
    </source>
</reference>
<dbReference type="EMBL" id="JBAHYK010000079">
    <property type="protein sequence ID" value="KAL0578900.1"/>
    <property type="molecule type" value="Genomic_DNA"/>
</dbReference>
<comment type="caution">
    <text evidence="1">The sequence shown here is derived from an EMBL/GenBank/DDBJ whole genome shotgun (WGS) entry which is preliminary data.</text>
</comment>
<name>A0ABR3FUA3_9AGAR</name>
<dbReference type="InterPro" id="IPR032675">
    <property type="entry name" value="LRR_dom_sf"/>
</dbReference>
<dbReference type="Gene3D" id="3.80.10.10">
    <property type="entry name" value="Ribonuclease Inhibitor"/>
    <property type="match status" value="1"/>
</dbReference>
<proteinExistence type="predicted"/>
<dbReference type="SUPFAM" id="SSF52047">
    <property type="entry name" value="RNI-like"/>
    <property type="match status" value="1"/>
</dbReference>
<accession>A0ABR3FUA3</accession>
<gene>
    <name evidence="1" type="ORF">V5O48_003091</name>
</gene>
<sequence length="554" mass="62240">MHGLQKLQPLSTSNLLMMHQSASTVELANGKLPEEILSYIFILSYIRSALDFSGAVWTYIKVCSAALNTSPLWTKIHVDSRFLNRTRRDHVKSIIRFVLAQSRCQPLVVALNMADVSPSDVFNSFFHALLASSRQWSSLRYSHSHSYTPFEHFKTTTHAFSPSERFPALTKIAFTSVPSMDCRYVLRNAPNMERLELVDCGLLFSPVFRNLPLHRLRFLSIAGCAVDREGWWPNILRRVADLEELVVDRDCWVRLGGEDPSIDTIILSNLRTLVLNDGTRNILPNLIPARLENIEVVASAGALSQISQIVRRSFCRPKRVSIFGIELLDVTVEGFLRTIGSDVEELTLDGLVLNHLFHVLAKPSPDFLPKLVKLTVRQSPKGRKNVDLRCSLQLAQQISLPLESLIAAVRARMHPGSFANSLKAVDICLSRSAFDVQLAGSLSSLEGLTSTIRYLDAGPVDYGQLGNLLQHCASFYRDSHEILYQENIPSIVGLFTYVENCITCNSVTRAQMRGVRAAMVSFAYRRSRFSAREREFDIKGRAKAICKRLDMNDA</sequence>
<protein>
    <recommendedName>
        <fullName evidence="3">F-box domain-containing protein</fullName>
    </recommendedName>
</protein>
<keyword evidence="2" id="KW-1185">Reference proteome</keyword>
<evidence type="ECO:0000313" key="1">
    <source>
        <dbReference type="EMBL" id="KAL0578900.1"/>
    </source>
</evidence>